<evidence type="ECO:0000256" key="1">
    <source>
        <dbReference type="SAM" id="SignalP"/>
    </source>
</evidence>
<keyword evidence="2" id="KW-1185">Reference proteome</keyword>
<keyword evidence="1" id="KW-0732">Signal</keyword>
<sequence>MLPPAFYTLCLLLFYLLDELDKLIKRYSELYGSYKSAECITLMTVRLPNLNWELAYFNTVTHISKSNIFSETVMEYLNKLKKDTYWKNVNGLSELYADYLDYSLRAQAPFRRKYLDDIVPKSRFKKSKNDLTPGSSRSP</sequence>
<accession>A0AA85IUX8</accession>
<evidence type="ECO:0000313" key="3">
    <source>
        <dbReference type="WBParaSite" id="TREG1_112420.1"/>
    </source>
</evidence>
<dbReference type="Proteomes" id="UP000050795">
    <property type="component" value="Unassembled WGS sequence"/>
</dbReference>
<dbReference type="WBParaSite" id="TREG1_112420.1">
    <property type="protein sequence ID" value="TREG1_112420.1"/>
    <property type="gene ID" value="TREG1_112420"/>
</dbReference>
<proteinExistence type="predicted"/>
<feature type="chain" id="PRO_5041738964" evidence="1">
    <location>
        <begin position="20"/>
        <end position="139"/>
    </location>
</feature>
<reference evidence="3" key="2">
    <citation type="submission" date="2023-11" db="UniProtKB">
        <authorList>
            <consortium name="WormBaseParasite"/>
        </authorList>
    </citation>
    <scope>IDENTIFICATION</scope>
</reference>
<reference evidence="2" key="1">
    <citation type="submission" date="2022-06" db="EMBL/GenBank/DDBJ databases">
        <authorList>
            <person name="Berger JAMES D."/>
            <person name="Berger JAMES D."/>
        </authorList>
    </citation>
    <scope>NUCLEOTIDE SEQUENCE [LARGE SCALE GENOMIC DNA]</scope>
</reference>
<organism evidence="2 3">
    <name type="scientific">Trichobilharzia regenti</name>
    <name type="common">Nasal bird schistosome</name>
    <dbReference type="NCBI Taxonomy" id="157069"/>
    <lineage>
        <taxon>Eukaryota</taxon>
        <taxon>Metazoa</taxon>
        <taxon>Spiralia</taxon>
        <taxon>Lophotrochozoa</taxon>
        <taxon>Platyhelminthes</taxon>
        <taxon>Trematoda</taxon>
        <taxon>Digenea</taxon>
        <taxon>Strigeidida</taxon>
        <taxon>Schistosomatoidea</taxon>
        <taxon>Schistosomatidae</taxon>
        <taxon>Trichobilharzia</taxon>
    </lineage>
</organism>
<evidence type="ECO:0000313" key="2">
    <source>
        <dbReference type="Proteomes" id="UP000050795"/>
    </source>
</evidence>
<feature type="signal peptide" evidence="1">
    <location>
        <begin position="1"/>
        <end position="19"/>
    </location>
</feature>
<protein>
    <submittedName>
        <fullName evidence="3">Uncharacterized protein</fullName>
    </submittedName>
</protein>
<name>A0AA85IUX8_TRIRE</name>
<dbReference type="AlphaFoldDB" id="A0AA85IUX8"/>